<dbReference type="InterPro" id="IPR037871">
    <property type="entry name" value="PH_Phafin"/>
</dbReference>
<dbReference type="InterPro" id="IPR013083">
    <property type="entry name" value="Znf_RING/FYVE/PHD"/>
</dbReference>
<dbReference type="Pfam" id="PF01363">
    <property type="entry name" value="FYVE"/>
    <property type="match status" value="1"/>
</dbReference>
<proteinExistence type="predicted"/>
<evidence type="ECO:0000256" key="2">
    <source>
        <dbReference type="ARBA" id="ARBA00022771"/>
    </source>
</evidence>
<dbReference type="PANTHER" id="PTHR46280">
    <property type="entry name" value="PLECKSTRIN HOMOLOGY DOMAIN-CONTAINING FAMILY F MEMBER 2-RELATED"/>
    <property type="match status" value="1"/>
</dbReference>
<evidence type="ECO:0000313" key="9">
    <source>
        <dbReference type="WBParaSite" id="L893_g19314.t1"/>
    </source>
</evidence>
<accession>A0A1I7YSP1</accession>
<dbReference type="SMART" id="SM00064">
    <property type="entry name" value="FYVE"/>
    <property type="match status" value="1"/>
</dbReference>
<evidence type="ECO:0000259" key="6">
    <source>
        <dbReference type="PROSITE" id="PS50003"/>
    </source>
</evidence>
<keyword evidence="3" id="KW-0862">Zinc</keyword>
<protein>
    <submittedName>
        <fullName evidence="9">Pleckstrin homology domain-containing family F member 2</fullName>
    </submittedName>
</protein>
<dbReference type="InterPro" id="IPR000306">
    <property type="entry name" value="Znf_FYVE"/>
</dbReference>
<dbReference type="PROSITE" id="PS50178">
    <property type="entry name" value="ZF_FYVE"/>
    <property type="match status" value="1"/>
</dbReference>
<feature type="domain" description="PH" evidence="6">
    <location>
        <begin position="33"/>
        <end position="129"/>
    </location>
</feature>
<evidence type="ECO:0000313" key="8">
    <source>
        <dbReference type="Proteomes" id="UP000095287"/>
    </source>
</evidence>
<sequence length="272" mass="30152">MDRLVNSVANERRIANVEGCFRGGVKLQMKGRVLVGEGVLVKMCRKKSKPRQFFLFNDILVYGNILFNKKKYNNQRIIPLEDVSLEDLADDGEIKNGWIIKTRVKSFAVYAATPTEKTEWMQHIDRCVQDLIKKEGKVAATEHAAVWVPDSEAENCMCCYSTRFSVLQRRHHCRACGNVVCGSCSTHNLIVNGVSKRPVRVCDTCYKNSLVESAQKVTTSATVTAAPGAHPNDTSDSDEDETKVGESPRGGNVYSPPTFYGTENGSSPKTNP</sequence>
<evidence type="ECO:0000256" key="4">
    <source>
        <dbReference type="PROSITE-ProRule" id="PRU00091"/>
    </source>
</evidence>
<evidence type="ECO:0000256" key="1">
    <source>
        <dbReference type="ARBA" id="ARBA00022723"/>
    </source>
</evidence>
<dbReference type="Proteomes" id="UP000095287">
    <property type="component" value="Unplaced"/>
</dbReference>
<evidence type="ECO:0000256" key="3">
    <source>
        <dbReference type="ARBA" id="ARBA00022833"/>
    </source>
</evidence>
<dbReference type="PANTHER" id="PTHR46280:SF3">
    <property type="entry name" value="PLECKSTRIN HOMOLOGY DOMAIN-CONTAINING FAMILY F MEMBER 1 HOMOLOG"/>
    <property type="match status" value="1"/>
</dbReference>
<dbReference type="GO" id="GO:0005769">
    <property type="term" value="C:early endosome"/>
    <property type="evidence" value="ECO:0007669"/>
    <property type="project" value="TreeGrafter"/>
</dbReference>
<keyword evidence="8" id="KW-1185">Reference proteome</keyword>
<dbReference type="PROSITE" id="PS50003">
    <property type="entry name" value="PH_DOMAIN"/>
    <property type="match status" value="1"/>
</dbReference>
<dbReference type="Pfam" id="PF22697">
    <property type="entry name" value="SOS1_NGEF_PH"/>
    <property type="match status" value="1"/>
</dbReference>
<dbReference type="WBParaSite" id="L893_g19314.t1">
    <property type="protein sequence ID" value="L893_g19314.t1"/>
    <property type="gene ID" value="L893_g19314"/>
</dbReference>
<dbReference type="AlphaFoldDB" id="A0A1I7YSP1"/>
<dbReference type="CDD" id="cd01218">
    <property type="entry name" value="PH_Phafin2-like"/>
    <property type="match status" value="1"/>
</dbReference>
<dbReference type="SMART" id="SM00233">
    <property type="entry name" value="PH"/>
    <property type="match status" value="1"/>
</dbReference>
<name>A0A1I7YSP1_9BILA</name>
<keyword evidence="2 4" id="KW-0863">Zinc-finger</keyword>
<dbReference type="GO" id="GO:0035091">
    <property type="term" value="F:phosphatidylinositol binding"/>
    <property type="evidence" value="ECO:0007669"/>
    <property type="project" value="TreeGrafter"/>
</dbReference>
<evidence type="ECO:0000256" key="5">
    <source>
        <dbReference type="SAM" id="MobiDB-lite"/>
    </source>
</evidence>
<dbReference type="InterPro" id="IPR017455">
    <property type="entry name" value="Znf_FYVE-rel"/>
</dbReference>
<dbReference type="Gene3D" id="2.30.29.30">
    <property type="entry name" value="Pleckstrin-homology domain (PH domain)/Phosphotyrosine-binding domain (PTB)"/>
    <property type="match status" value="1"/>
</dbReference>
<dbReference type="GO" id="GO:0007032">
    <property type="term" value="P:endosome organization"/>
    <property type="evidence" value="ECO:0007669"/>
    <property type="project" value="TreeGrafter"/>
</dbReference>
<dbReference type="InterPro" id="IPR051765">
    <property type="entry name" value="PH_domain-containing_F"/>
</dbReference>
<feature type="domain" description="FYVE-type" evidence="7">
    <location>
        <begin position="150"/>
        <end position="210"/>
    </location>
</feature>
<evidence type="ECO:0000259" key="7">
    <source>
        <dbReference type="PROSITE" id="PS50178"/>
    </source>
</evidence>
<feature type="region of interest" description="Disordered" evidence="5">
    <location>
        <begin position="217"/>
        <end position="272"/>
    </location>
</feature>
<dbReference type="InterPro" id="IPR055251">
    <property type="entry name" value="SOS1_NGEF_PH"/>
</dbReference>
<dbReference type="InterPro" id="IPR011993">
    <property type="entry name" value="PH-like_dom_sf"/>
</dbReference>
<dbReference type="InterPro" id="IPR011011">
    <property type="entry name" value="Znf_FYVE_PHD"/>
</dbReference>
<dbReference type="SUPFAM" id="SSF50729">
    <property type="entry name" value="PH domain-like"/>
    <property type="match status" value="1"/>
</dbReference>
<dbReference type="InterPro" id="IPR001849">
    <property type="entry name" value="PH_domain"/>
</dbReference>
<organism evidence="8 9">
    <name type="scientific">Steinernema glaseri</name>
    <dbReference type="NCBI Taxonomy" id="37863"/>
    <lineage>
        <taxon>Eukaryota</taxon>
        <taxon>Metazoa</taxon>
        <taxon>Ecdysozoa</taxon>
        <taxon>Nematoda</taxon>
        <taxon>Chromadorea</taxon>
        <taxon>Rhabditida</taxon>
        <taxon>Tylenchina</taxon>
        <taxon>Panagrolaimomorpha</taxon>
        <taxon>Strongyloidoidea</taxon>
        <taxon>Steinernematidae</taxon>
        <taxon>Steinernema</taxon>
    </lineage>
</organism>
<reference evidence="9" key="1">
    <citation type="submission" date="2016-11" db="UniProtKB">
        <authorList>
            <consortium name="WormBaseParasite"/>
        </authorList>
    </citation>
    <scope>IDENTIFICATION</scope>
</reference>
<dbReference type="GO" id="GO:0008270">
    <property type="term" value="F:zinc ion binding"/>
    <property type="evidence" value="ECO:0007669"/>
    <property type="project" value="UniProtKB-KW"/>
</dbReference>
<dbReference type="GO" id="GO:0008333">
    <property type="term" value="P:endosome to lysosome transport"/>
    <property type="evidence" value="ECO:0007669"/>
    <property type="project" value="TreeGrafter"/>
</dbReference>
<dbReference type="SUPFAM" id="SSF57903">
    <property type="entry name" value="FYVE/PHD zinc finger"/>
    <property type="match status" value="1"/>
</dbReference>
<keyword evidence="1" id="KW-0479">Metal-binding</keyword>
<dbReference type="FunFam" id="2.30.29.30:FF:000167">
    <property type="entry name" value="Pleckstrin homology domain-containing family F member 2"/>
    <property type="match status" value="1"/>
</dbReference>
<dbReference type="Gene3D" id="3.30.40.10">
    <property type="entry name" value="Zinc/RING finger domain, C3HC4 (zinc finger)"/>
    <property type="match status" value="1"/>
</dbReference>
<feature type="compositionally biased region" description="Polar residues" evidence="5">
    <location>
        <begin position="261"/>
        <end position="272"/>
    </location>
</feature>